<protein>
    <submittedName>
        <fullName evidence="2">Integral membrane protein TerC family</fullName>
    </submittedName>
</protein>
<feature type="compositionally biased region" description="Low complexity" evidence="1">
    <location>
        <begin position="63"/>
        <end position="72"/>
    </location>
</feature>
<feature type="region of interest" description="Disordered" evidence="1">
    <location>
        <begin position="1"/>
        <end position="112"/>
    </location>
</feature>
<proteinExistence type="predicted"/>
<dbReference type="AlphaFoldDB" id="A0A6J4U2Z4"/>
<sequence length="126" mass="14167">TADLAWGRAGRRGGARQRRHQPGRHDRGWRSPQDLRAGGLADRHRRRVHVPRQRARGGRRGARAPLGAGVRPRALHRAHGPRGVVHRPPAPEPPLDRLCGPGRDPLCRRRDDLSRLQRGLPLRRGL</sequence>
<feature type="compositionally biased region" description="Basic residues" evidence="1">
    <location>
        <begin position="43"/>
        <end position="62"/>
    </location>
</feature>
<feature type="non-terminal residue" evidence="2">
    <location>
        <position position="1"/>
    </location>
</feature>
<evidence type="ECO:0000256" key="1">
    <source>
        <dbReference type="SAM" id="MobiDB-lite"/>
    </source>
</evidence>
<organism evidence="2">
    <name type="scientific">uncultured Thermoleophilia bacterium</name>
    <dbReference type="NCBI Taxonomy" id="1497501"/>
    <lineage>
        <taxon>Bacteria</taxon>
        <taxon>Bacillati</taxon>
        <taxon>Actinomycetota</taxon>
        <taxon>Thermoleophilia</taxon>
        <taxon>environmental samples</taxon>
    </lineage>
</organism>
<reference evidence="2" key="1">
    <citation type="submission" date="2020-02" db="EMBL/GenBank/DDBJ databases">
        <authorList>
            <person name="Meier V. D."/>
        </authorList>
    </citation>
    <scope>NUCLEOTIDE SEQUENCE</scope>
    <source>
        <strain evidence="2">AVDCRST_MAG79</strain>
    </source>
</reference>
<dbReference type="EMBL" id="CADCWC010000226">
    <property type="protein sequence ID" value="CAA9537004.1"/>
    <property type="molecule type" value="Genomic_DNA"/>
</dbReference>
<feature type="non-terminal residue" evidence="2">
    <location>
        <position position="126"/>
    </location>
</feature>
<evidence type="ECO:0000313" key="2">
    <source>
        <dbReference type="EMBL" id="CAA9537004.1"/>
    </source>
</evidence>
<accession>A0A6J4U2Z4</accession>
<name>A0A6J4U2Z4_9ACTN</name>
<gene>
    <name evidence="2" type="ORF">AVDCRST_MAG79-1475</name>
</gene>
<feature type="compositionally biased region" description="Basic residues" evidence="1">
    <location>
        <begin position="9"/>
        <end position="22"/>
    </location>
</feature>